<evidence type="ECO:0000256" key="7">
    <source>
        <dbReference type="ARBA" id="ARBA00023136"/>
    </source>
</evidence>
<reference evidence="11 12" key="1">
    <citation type="submission" date="2024-05" db="EMBL/GenBank/DDBJ databases">
        <title>Three bacterial strains, DH-69, EH-24, and ECK-19 isolated from coastal sediments.</title>
        <authorList>
            <person name="Ye Y.-Q."/>
            <person name="Du Z.-J."/>
        </authorList>
    </citation>
    <scope>NUCLEOTIDE SEQUENCE [LARGE SCALE GENOMIC DNA]</scope>
    <source>
        <strain evidence="11 12">ECK-19</strain>
    </source>
</reference>
<proteinExistence type="inferred from homology"/>
<keyword evidence="6 9" id="KW-1133">Transmembrane helix</keyword>
<comment type="similarity">
    <text evidence="8 9">Belongs to the TRAP transporter small permease family.</text>
</comment>
<feature type="transmembrane region" description="Helical" evidence="9">
    <location>
        <begin position="99"/>
        <end position="124"/>
    </location>
</feature>
<dbReference type="Proteomes" id="UP001560685">
    <property type="component" value="Unassembled WGS sequence"/>
</dbReference>
<keyword evidence="3" id="KW-1003">Cell membrane</keyword>
<evidence type="ECO:0000256" key="1">
    <source>
        <dbReference type="ARBA" id="ARBA00004429"/>
    </source>
</evidence>
<dbReference type="PANTHER" id="PTHR35011:SF4">
    <property type="entry name" value="SLL1102 PROTEIN"/>
    <property type="match status" value="1"/>
</dbReference>
<dbReference type="PANTHER" id="PTHR35011">
    <property type="entry name" value="2,3-DIKETO-L-GULONATE TRAP TRANSPORTER SMALL PERMEASE PROTEIN YIAM"/>
    <property type="match status" value="1"/>
</dbReference>
<evidence type="ECO:0000256" key="5">
    <source>
        <dbReference type="ARBA" id="ARBA00022692"/>
    </source>
</evidence>
<evidence type="ECO:0000256" key="4">
    <source>
        <dbReference type="ARBA" id="ARBA00022519"/>
    </source>
</evidence>
<dbReference type="Pfam" id="PF04290">
    <property type="entry name" value="DctQ"/>
    <property type="match status" value="1"/>
</dbReference>
<organism evidence="11 12">
    <name type="scientific">Hyphococcus lacteus</name>
    <dbReference type="NCBI Taxonomy" id="3143536"/>
    <lineage>
        <taxon>Bacteria</taxon>
        <taxon>Pseudomonadati</taxon>
        <taxon>Pseudomonadota</taxon>
        <taxon>Alphaproteobacteria</taxon>
        <taxon>Parvularculales</taxon>
        <taxon>Parvularculaceae</taxon>
        <taxon>Hyphococcus</taxon>
    </lineage>
</organism>
<feature type="transmembrane region" description="Helical" evidence="9">
    <location>
        <begin position="144"/>
        <end position="165"/>
    </location>
</feature>
<keyword evidence="4 9" id="KW-0997">Cell inner membrane</keyword>
<evidence type="ECO:0000256" key="9">
    <source>
        <dbReference type="RuleBase" id="RU369079"/>
    </source>
</evidence>
<evidence type="ECO:0000256" key="3">
    <source>
        <dbReference type="ARBA" id="ARBA00022475"/>
    </source>
</evidence>
<feature type="domain" description="Tripartite ATP-independent periplasmic transporters DctQ component" evidence="10">
    <location>
        <begin position="36"/>
        <end position="161"/>
    </location>
</feature>
<dbReference type="InterPro" id="IPR007387">
    <property type="entry name" value="TRAP_DctQ"/>
</dbReference>
<comment type="caution">
    <text evidence="11">The sequence shown here is derived from an EMBL/GenBank/DDBJ whole genome shotgun (WGS) entry which is preliminary data.</text>
</comment>
<evidence type="ECO:0000313" key="12">
    <source>
        <dbReference type="Proteomes" id="UP001560685"/>
    </source>
</evidence>
<keyword evidence="12" id="KW-1185">Reference proteome</keyword>
<sequence length="176" mass="19690">MILMGGVIDFVGRLTPLIEKFVRKTGHTVMWLLIIMALIQFGIVVLRYVFGINKIYMQESITYMHGTVFLLAGGYALLTNDHVRVDIFYGEASEKRKALIDFLGTYFLLFPVCLLLLWTASPYVGNSWAVNEGSPQSSGIQGIYLLKSLIPMFALLMIMAGFTIATRAANVLRGRE</sequence>
<dbReference type="RefSeq" id="WP_369313697.1">
    <property type="nucleotide sequence ID" value="NZ_JBEHZE010000001.1"/>
</dbReference>
<accession>A0ABV3Z5E9</accession>
<evidence type="ECO:0000313" key="11">
    <source>
        <dbReference type="EMBL" id="MEX6633713.1"/>
    </source>
</evidence>
<feature type="transmembrane region" description="Helical" evidence="9">
    <location>
        <begin position="29"/>
        <end position="49"/>
    </location>
</feature>
<evidence type="ECO:0000256" key="2">
    <source>
        <dbReference type="ARBA" id="ARBA00022448"/>
    </source>
</evidence>
<comment type="subunit">
    <text evidence="9">The complex comprises the extracytoplasmic solute receptor protein and the two transmembrane proteins.</text>
</comment>
<evidence type="ECO:0000259" key="10">
    <source>
        <dbReference type="Pfam" id="PF04290"/>
    </source>
</evidence>
<gene>
    <name evidence="11" type="ORF">ABFZ84_09155</name>
</gene>
<comment type="subcellular location">
    <subcellularLocation>
        <location evidence="1 9">Cell inner membrane</location>
        <topology evidence="1 9">Multi-pass membrane protein</topology>
    </subcellularLocation>
</comment>
<keyword evidence="7 9" id="KW-0472">Membrane</keyword>
<keyword evidence="5 9" id="KW-0812">Transmembrane</keyword>
<keyword evidence="2 9" id="KW-0813">Transport</keyword>
<dbReference type="InterPro" id="IPR055348">
    <property type="entry name" value="DctQ"/>
</dbReference>
<evidence type="ECO:0000256" key="8">
    <source>
        <dbReference type="ARBA" id="ARBA00038436"/>
    </source>
</evidence>
<feature type="transmembrane region" description="Helical" evidence="9">
    <location>
        <begin position="61"/>
        <end position="78"/>
    </location>
</feature>
<comment type="function">
    <text evidence="9">Part of the tripartite ATP-independent periplasmic (TRAP) transport system.</text>
</comment>
<name>A0ABV3Z5E9_9PROT</name>
<protein>
    <recommendedName>
        <fullName evidence="9">TRAP transporter small permease protein</fullName>
    </recommendedName>
</protein>
<dbReference type="EMBL" id="JBEHZE010000001">
    <property type="protein sequence ID" value="MEX6633713.1"/>
    <property type="molecule type" value="Genomic_DNA"/>
</dbReference>
<evidence type="ECO:0000256" key="6">
    <source>
        <dbReference type="ARBA" id="ARBA00022989"/>
    </source>
</evidence>